<dbReference type="Pfam" id="PF00583">
    <property type="entry name" value="Acetyltransf_1"/>
    <property type="match status" value="1"/>
</dbReference>
<dbReference type="GO" id="GO:0016747">
    <property type="term" value="F:acyltransferase activity, transferring groups other than amino-acyl groups"/>
    <property type="evidence" value="ECO:0007669"/>
    <property type="project" value="InterPro"/>
</dbReference>
<keyword evidence="3" id="KW-1185">Reference proteome</keyword>
<comment type="caution">
    <text evidence="2">The sequence shown here is derived from an EMBL/GenBank/DDBJ whole genome shotgun (WGS) entry which is preliminary data.</text>
</comment>
<evidence type="ECO:0000259" key="1">
    <source>
        <dbReference type="PROSITE" id="PS51186"/>
    </source>
</evidence>
<evidence type="ECO:0000313" key="2">
    <source>
        <dbReference type="EMBL" id="RIX48687.1"/>
    </source>
</evidence>
<keyword evidence="2" id="KW-0808">Transferase</keyword>
<dbReference type="SUPFAM" id="SSF55729">
    <property type="entry name" value="Acyl-CoA N-acyltransferases (Nat)"/>
    <property type="match status" value="1"/>
</dbReference>
<dbReference type="PROSITE" id="PS51186">
    <property type="entry name" value="GNAT"/>
    <property type="match status" value="1"/>
</dbReference>
<feature type="domain" description="N-acetyltransferase" evidence="1">
    <location>
        <begin position="13"/>
        <end position="148"/>
    </location>
</feature>
<sequence length="187" mass="21693">MSPFYSVSEELITMIEKLKIQDFSRVYELMEMSFPSDEYRPYDEQKALLSNPAYSIYGLYTESQDIKAFIAVWDFNEFAFIEHFAVNPKHRSGGIGAYVLSELLKLLSKTVCLEVEPPETEIARRRIGFYQRNHFFLNEYPYMQPPISQGKKAIPLFIMTSGSKVDEGTFEKIKGSLYAKVYKLETT</sequence>
<gene>
    <name evidence="2" type="ORF">D3P08_23600</name>
</gene>
<dbReference type="Gene3D" id="3.40.630.30">
    <property type="match status" value="1"/>
</dbReference>
<dbReference type="EMBL" id="QXQA01000020">
    <property type="protein sequence ID" value="RIX48687.1"/>
    <property type="molecule type" value="Genomic_DNA"/>
</dbReference>
<dbReference type="InterPro" id="IPR000182">
    <property type="entry name" value="GNAT_dom"/>
</dbReference>
<organism evidence="2 3">
    <name type="scientific">Paenibacillus nanensis</name>
    <dbReference type="NCBI Taxonomy" id="393251"/>
    <lineage>
        <taxon>Bacteria</taxon>
        <taxon>Bacillati</taxon>
        <taxon>Bacillota</taxon>
        <taxon>Bacilli</taxon>
        <taxon>Bacillales</taxon>
        <taxon>Paenibacillaceae</taxon>
        <taxon>Paenibacillus</taxon>
    </lineage>
</organism>
<dbReference type="InterPro" id="IPR016181">
    <property type="entry name" value="Acyl_CoA_acyltransferase"/>
</dbReference>
<evidence type="ECO:0000313" key="3">
    <source>
        <dbReference type="Proteomes" id="UP000266482"/>
    </source>
</evidence>
<name>A0A3A1UQZ0_9BACL</name>
<dbReference type="OrthoDB" id="9127144at2"/>
<reference evidence="2 3" key="1">
    <citation type="submission" date="2018-09" db="EMBL/GenBank/DDBJ databases">
        <title>Paenibacillus aracenensis nov. sp. isolated from a cave in southern Spain.</title>
        <authorList>
            <person name="Jurado V."/>
            <person name="Gutierrez-Patricio S."/>
            <person name="Gonzalez-Pimentel J.L."/>
            <person name="Miller A.Z."/>
            <person name="Laiz L."/>
            <person name="Saiz-Jimenez C."/>
        </authorList>
    </citation>
    <scope>NUCLEOTIDE SEQUENCE [LARGE SCALE GENOMIC DNA]</scope>
    <source>
        <strain evidence="2 3">DSM 22867</strain>
    </source>
</reference>
<protein>
    <submittedName>
        <fullName evidence="2">GNAT family N-acetyltransferase</fullName>
    </submittedName>
</protein>
<accession>A0A3A1UQZ0</accession>
<dbReference type="Proteomes" id="UP000266482">
    <property type="component" value="Unassembled WGS sequence"/>
</dbReference>
<proteinExistence type="predicted"/>
<dbReference type="AlphaFoldDB" id="A0A3A1UQZ0"/>